<keyword evidence="2" id="KW-0645">Protease</keyword>
<name>A0A026W794_OOCBI</name>
<dbReference type="GO" id="GO:0016486">
    <property type="term" value="P:peptide hormone processing"/>
    <property type="evidence" value="ECO:0007669"/>
    <property type="project" value="TreeGrafter"/>
</dbReference>
<dbReference type="GO" id="GO:0043005">
    <property type="term" value="C:neuron projection"/>
    <property type="evidence" value="ECO:0007669"/>
    <property type="project" value="TreeGrafter"/>
</dbReference>
<keyword evidence="4" id="KW-0720">Serine protease</keyword>
<dbReference type="AlphaFoldDB" id="A0A026W794"/>
<keyword evidence="7" id="KW-1185">Reference proteome</keyword>
<dbReference type="GO" id="GO:0005615">
    <property type="term" value="C:extracellular space"/>
    <property type="evidence" value="ECO:0007669"/>
    <property type="project" value="TreeGrafter"/>
</dbReference>
<dbReference type="InterPro" id="IPR008979">
    <property type="entry name" value="Galactose-bd-like_sf"/>
</dbReference>
<evidence type="ECO:0000256" key="2">
    <source>
        <dbReference type="ARBA" id="ARBA00022670"/>
    </source>
</evidence>
<dbReference type="Gene3D" id="2.60.120.260">
    <property type="entry name" value="Galactose-binding domain-like"/>
    <property type="match status" value="1"/>
</dbReference>
<dbReference type="InterPro" id="IPR002884">
    <property type="entry name" value="P_dom"/>
</dbReference>
<comment type="similarity">
    <text evidence="1">Belongs to the peptidase S8 family. Furin subfamily.</text>
</comment>
<evidence type="ECO:0000256" key="3">
    <source>
        <dbReference type="ARBA" id="ARBA00022801"/>
    </source>
</evidence>
<evidence type="ECO:0000313" key="7">
    <source>
        <dbReference type="Proteomes" id="UP000053097"/>
    </source>
</evidence>
<dbReference type="Pfam" id="PF01483">
    <property type="entry name" value="P_proprotein"/>
    <property type="match status" value="1"/>
</dbReference>
<dbReference type="OMA" id="FMSIATW"/>
<gene>
    <name evidence="6" type="ORF">X777_09292</name>
</gene>
<dbReference type="STRING" id="2015173.A0A026W794"/>
<feature type="non-terminal residue" evidence="6">
    <location>
        <position position="1"/>
    </location>
</feature>
<evidence type="ECO:0000256" key="1">
    <source>
        <dbReference type="ARBA" id="ARBA00005325"/>
    </source>
</evidence>
<dbReference type="PROSITE" id="PS51829">
    <property type="entry name" value="P_HOMO_B"/>
    <property type="match status" value="1"/>
</dbReference>
<dbReference type="EMBL" id="KK107364">
    <property type="protein sequence ID" value="EZA51977.1"/>
    <property type="molecule type" value="Genomic_DNA"/>
</dbReference>
<dbReference type="OrthoDB" id="300641at2759"/>
<accession>A0A026W794</accession>
<dbReference type="GO" id="GO:0004252">
    <property type="term" value="F:serine-type endopeptidase activity"/>
    <property type="evidence" value="ECO:0007669"/>
    <property type="project" value="InterPro"/>
</dbReference>
<evidence type="ECO:0000313" key="6">
    <source>
        <dbReference type="EMBL" id="EZA51977.1"/>
    </source>
</evidence>
<dbReference type="SUPFAM" id="SSF49785">
    <property type="entry name" value="Galactose-binding domain-like"/>
    <property type="match status" value="1"/>
</dbReference>
<evidence type="ECO:0000259" key="5">
    <source>
        <dbReference type="PROSITE" id="PS51829"/>
    </source>
</evidence>
<organism evidence="6 7">
    <name type="scientific">Ooceraea biroi</name>
    <name type="common">Clonal raider ant</name>
    <name type="synonym">Cerapachys biroi</name>
    <dbReference type="NCBI Taxonomy" id="2015173"/>
    <lineage>
        <taxon>Eukaryota</taxon>
        <taxon>Metazoa</taxon>
        <taxon>Ecdysozoa</taxon>
        <taxon>Arthropoda</taxon>
        <taxon>Hexapoda</taxon>
        <taxon>Insecta</taxon>
        <taxon>Pterygota</taxon>
        <taxon>Neoptera</taxon>
        <taxon>Endopterygota</taxon>
        <taxon>Hymenoptera</taxon>
        <taxon>Apocrita</taxon>
        <taxon>Aculeata</taxon>
        <taxon>Formicoidea</taxon>
        <taxon>Formicidae</taxon>
        <taxon>Dorylinae</taxon>
        <taxon>Ooceraea</taxon>
    </lineage>
</organism>
<dbReference type="PANTHER" id="PTHR42884">
    <property type="entry name" value="PROPROTEIN CONVERTASE SUBTILISIN/KEXIN-RELATED"/>
    <property type="match status" value="1"/>
</dbReference>
<sequence length="100" mass="11467">GTSIQILSLRKLDNSDAGFTKWKFMSIATWGEDPRGTWILDIFDEIGPEQNNGTIGVFTLILHGTTQIPAYRRNGPRIYNEEYNRIRKTVRNAALFRIPL</sequence>
<feature type="domain" description="P/Homo B" evidence="5">
    <location>
        <begin position="1"/>
        <end position="68"/>
    </location>
</feature>
<dbReference type="GO" id="GO:0016020">
    <property type="term" value="C:membrane"/>
    <property type="evidence" value="ECO:0007669"/>
    <property type="project" value="TreeGrafter"/>
</dbReference>
<proteinExistence type="inferred from homology"/>
<evidence type="ECO:0000256" key="4">
    <source>
        <dbReference type="ARBA" id="ARBA00022825"/>
    </source>
</evidence>
<keyword evidence="3" id="KW-0378">Hydrolase</keyword>
<reference evidence="6 7" key="1">
    <citation type="journal article" date="2014" name="Curr. Biol.">
        <title>The genome of the clonal raider ant Cerapachys biroi.</title>
        <authorList>
            <person name="Oxley P.R."/>
            <person name="Ji L."/>
            <person name="Fetter-Pruneda I."/>
            <person name="McKenzie S.K."/>
            <person name="Li C."/>
            <person name="Hu H."/>
            <person name="Zhang G."/>
            <person name="Kronauer D.J."/>
        </authorList>
    </citation>
    <scope>NUCLEOTIDE SEQUENCE [LARGE SCALE GENOMIC DNA]</scope>
</reference>
<dbReference type="Proteomes" id="UP000053097">
    <property type="component" value="Unassembled WGS sequence"/>
</dbReference>
<dbReference type="PANTHER" id="PTHR42884:SF14">
    <property type="entry name" value="NEUROENDOCRINE CONVERTASE 1"/>
    <property type="match status" value="1"/>
</dbReference>
<protein>
    <submittedName>
        <fullName evidence="6">Neuroendocrine convertase</fullName>
    </submittedName>
</protein>